<feature type="domain" description="ABC3 transporter permease C-terminal" evidence="8">
    <location>
        <begin position="296"/>
        <end position="407"/>
    </location>
</feature>
<comment type="similarity">
    <text evidence="6">Belongs to the ABC-4 integral membrane protein family.</text>
</comment>
<accession>A0A8J7PN04</accession>
<reference evidence="10" key="1">
    <citation type="submission" date="2021-02" db="EMBL/GenBank/DDBJ databases">
        <title>Genome-Resolved Metagenomics of a Microbial Community Performing Photosynthetic Biological Nutrient Removal.</title>
        <authorList>
            <person name="Mcdaniel E.A."/>
        </authorList>
    </citation>
    <scope>NUCLEOTIDE SEQUENCE</scope>
    <source>
        <strain evidence="10">UWPOB_OBS1</strain>
    </source>
</reference>
<evidence type="ECO:0000259" key="9">
    <source>
        <dbReference type="Pfam" id="PF12704"/>
    </source>
</evidence>
<feature type="transmembrane region" description="Helical" evidence="7">
    <location>
        <begin position="287"/>
        <end position="314"/>
    </location>
</feature>
<dbReference type="InterPro" id="IPR050250">
    <property type="entry name" value="Macrolide_Exporter_MacB"/>
</dbReference>
<dbReference type="Proteomes" id="UP000664277">
    <property type="component" value="Unassembled WGS sequence"/>
</dbReference>
<evidence type="ECO:0000256" key="3">
    <source>
        <dbReference type="ARBA" id="ARBA00022692"/>
    </source>
</evidence>
<evidence type="ECO:0000256" key="7">
    <source>
        <dbReference type="SAM" id="Phobius"/>
    </source>
</evidence>
<name>A0A8J7PN04_9BACT</name>
<comment type="subcellular location">
    <subcellularLocation>
        <location evidence="1">Cell membrane</location>
        <topology evidence="1">Multi-pass membrane protein</topology>
    </subcellularLocation>
</comment>
<evidence type="ECO:0000313" key="10">
    <source>
        <dbReference type="EMBL" id="MBN8661815.1"/>
    </source>
</evidence>
<proteinExistence type="inferred from homology"/>
<dbReference type="EMBL" id="JAFLCK010000025">
    <property type="protein sequence ID" value="MBN8661815.1"/>
    <property type="molecule type" value="Genomic_DNA"/>
</dbReference>
<evidence type="ECO:0000256" key="2">
    <source>
        <dbReference type="ARBA" id="ARBA00022475"/>
    </source>
</evidence>
<feature type="transmembrane region" description="Helical" evidence="7">
    <location>
        <begin position="26"/>
        <end position="46"/>
    </location>
</feature>
<feature type="transmembrane region" description="Helical" evidence="7">
    <location>
        <begin position="380"/>
        <end position="399"/>
    </location>
</feature>
<sequence>MKSLEELSELLAIAWQGILSNRLRSALTVLGIVIGIASVITLLGIGQGAKLEAEKQVQSLGVNLIYVRPGAANLSSISQGQGSAATLTYDDAQAIRETCPAVEDVAAQYNSGFQAQYGEQNTSTSVVATEPSYVDIRNFYPAKGRFFSSTDMKEASRVCVLGETVANNLFGASGESPMRKQVLIRGELFEVIGVMEHKGVTQMMDMDDQIFIPLTTGYATLVGLNAVTGKQVKSILVRAKENEDLQAQFQITNLLRLRHNIQNPDSDDFTLRTQADIMQTAQSITGVFSLLLGATAGISLLVGGIGIMNIMLVSVTERTKEIGIRKAIGAKYSEILAQFVIEAVLMSLTGGILGIGLGVAGASALSQFANWKTDVTPASVVLSFCVSLAIGLFFGIYPARKAARLDPIIALRSE</sequence>
<dbReference type="Pfam" id="PF02687">
    <property type="entry name" value="FtsX"/>
    <property type="match status" value="1"/>
</dbReference>
<comment type="caution">
    <text evidence="10">The sequence shown here is derived from an EMBL/GenBank/DDBJ whole genome shotgun (WGS) entry which is preliminary data.</text>
</comment>
<gene>
    <name evidence="10" type="ORF">J0M35_15720</name>
</gene>
<organism evidence="10 11">
    <name type="scientific">Candidatus Obscuribacter phosphatis</name>
    <dbReference type="NCBI Taxonomy" id="1906157"/>
    <lineage>
        <taxon>Bacteria</taxon>
        <taxon>Bacillati</taxon>
        <taxon>Candidatus Melainabacteria</taxon>
        <taxon>Candidatus Obscuribacterales</taxon>
        <taxon>Candidatus Obscuribacteraceae</taxon>
        <taxon>Candidatus Obscuribacter</taxon>
    </lineage>
</organism>
<dbReference type="PANTHER" id="PTHR30572:SF4">
    <property type="entry name" value="ABC TRANSPORTER PERMEASE YTRF"/>
    <property type="match status" value="1"/>
</dbReference>
<evidence type="ECO:0000256" key="4">
    <source>
        <dbReference type="ARBA" id="ARBA00022989"/>
    </source>
</evidence>
<evidence type="ECO:0000259" key="8">
    <source>
        <dbReference type="Pfam" id="PF02687"/>
    </source>
</evidence>
<dbReference type="InterPro" id="IPR025857">
    <property type="entry name" value="MacB_PCD"/>
</dbReference>
<protein>
    <submittedName>
        <fullName evidence="10">ABC transporter permease</fullName>
    </submittedName>
</protein>
<keyword evidence="2" id="KW-1003">Cell membrane</keyword>
<dbReference type="AlphaFoldDB" id="A0A8J7PN04"/>
<evidence type="ECO:0000313" key="11">
    <source>
        <dbReference type="Proteomes" id="UP000664277"/>
    </source>
</evidence>
<dbReference type="PANTHER" id="PTHR30572">
    <property type="entry name" value="MEMBRANE COMPONENT OF TRANSPORTER-RELATED"/>
    <property type="match status" value="1"/>
</dbReference>
<dbReference type="InterPro" id="IPR003838">
    <property type="entry name" value="ABC3_permease_C"/>
</dbReference>
<keyword evidence="5 7" id="KW-0472">Membrane</keyword>
<dbReference type="Pfam" id="PF12704">
    <property type="entry name" value="MacB_PCD"/>
    <property type="match status" value="1"/>
</dbReference>
<evidence type="ECO:0000256" key="6">
    <source>
        <dbReference type="ARBA" id="ARBA00038076"/>
    </source>
</evidence>
<dbReference type="GO" id="GO:0022857">
    <property type="term" value="F:transmembrane transporter activity"/>
    <property type="evidence" value="ECO:0007669"/>
    <property type="project" value="TreeGrafter"/>
</dbReference>
<feature type="transmembrane region" description="Helical" evidence="7">
    <location>
        <begin position="335"/>
        <end position="360"/>
    </location>
</feature>
<feature type="domain" description="MacB-like periplasmic core" evidence="9">
    <location>
        <begin position="25"/>
        <end position="253"/>
    </location>
</feature>
<evidence type="ECO:0000256" key="5">
    <source>
        <dbReference type="ARBA" id="ARBA00023136"/>
    </source>
</evidence>
<dbReference type="GO" id="GO:0005886">
    <property type="term" value="C:plasma membrane"/>
    <property type="evidence" value="ECO:0007669"/>
    <property type="project" value="UniProtKB-SubCell"/>
</dbReference>
<keyword evidence="4 7" id="KW-1133">Transmembrane helix</keyword>
<evidence type="ECO:0000256" key="1">
    <source>
        <dbReference type="ARBA" id="ARBA00004651"/>
    </source>
</evidence>
<keyword evidence="3 7" id="KW-0812">Transmembrane</keyword>